<organism evidence="8 9">
    <name type="scientific">Deinococcus cellulosilyticus (strain DSM 18568 / NBRC 106333 / KACC 11606 / 5516J-15)</name>
    <dbReference type="NCBI Taxonomy" id="1223518"/>
    <lineage>
        <taxon>Bacteria</taxon>
        <taxon>Thermotogati</taxon>
        <taxon>Deinococcota</taxon>
        <taxon>Deinococci</taxon>
        <taxon>Deinococcales</taxon>
        <taxon>Deinococcaceae</taxon>
        <taxon>Deinococcus</taxon>
    </lineage>
</organism>
<dbReference type="InterPro" id="IPR000209">
    <property type="entry name" value="Peptidase_S8/S53_dom"/>
</dbReference>
<comment type="caution">
    <text evidence="8">The sequence shown here is derived from an EMBL/GenBank/DDBJ whole genome shotgun (WGS) entry which is preliminary data.</text>
</comment>
<evidence type="ECO:0000313" key="8">
    <source>
        <dbReference type="EMBL" id="GEM48987.1"/>
    </source>
</evidence>
<evidence type="ECO:0000256" key="2">
    <source>
        <dbReference type="ARBA" id="ARBA00022670"/>
    </source>
</evidence>
<keyword evidence="3 5" id="KW-0378">Hydrolase</keyword>
<dbReference type="SUPFAM" id="SSF52743">
    <property type="entry name" value="Subtilisin-like"/>
    <property type="match status" value="1"/>
</dbReference>
<reference evidence="8 9" key="1">
    <citation type="submission" date="2019-07" db="EMBL/GenBank/DDBJ databases">
        <title>Whole genome shotgun sequence of Deinococcus cellulosilyticus NBRC 106333.</title>
        <authorList>
            <person name="Hosoyama A."/>
            <person name="Uohara A."/>
            <person name="Ohji S."/>
            <person name="Ichikawa N."/>
        </authorList>
    </citation>
    <scope>NUCLEOTIDE SEQUENCE [LARGE SCALE GENOMIC DNA]</scope>
    <source>
        <strain evidence="8 9">NBRC 106333</strain>
    </source>
</reference>
<proteinExistence type="inferred from homology"/>
<keyword evidence="4 5" id="KW-0720">Serine protease</keyword>
<evidence type="ECO:0000256" key="4">
    <source>
        <dbReference type="ARBA" id="ARBA00022825"/>
    </source>
</evidence>
<dbReference type="PROSITE" id="PS51892">
    <property type="entry name" value="SUBTILASE"/>
    <property type="match status" value="1"/>
</dbReference>
<dbReference type="InterPro" id="IPR015500">
    <property type="entry name" value="Peptidase_S8_subtilisin-rel"/>
</dbReference>
<evidence type="ECO:0000256" key="6">
    <source>
        <dbReference type="RuleBase" id="RU003355"/>
    </source>
</evidence>
<dbReference type="PANTHER" id="PTHR43806:SF11">
    <property type="entry name" value="CEREVISIN-RELATED"/>
    <property type="match status" value="1"/>
</dbReference>
<dbReference type="GO" id="GO:0004252">
    <property type="term" value="F:serine-type endopeptidase activity"/>
    <property type="evidence" value="ECO:0007669"/>
    <property type="project" value="UniProtKB-UniRule"/>
</dbReference>
<accession>A0A511N8X6</accession>
<evidence type="ECO:0000313" key="9">
    <source>
        <dbReference type="Proteomes" id="UP000321306"/>
    </source>
</evidence>
<comment type="similarity">
    <text evidence="1 5 6">Belongs to the peptidase S8 family.</text>
</comment>
<dbReference type="InterPro" id="IPR023828">
    <property type="entry name" value="Peptidase_S8_Ser-AS"/>
</dbReference>
<dbReference type="EMBL" id="BJXB01000026">
    <property type="protein sequence ID" value="GEM48987.1"/>
    <property type="molecule type" value="Genomic_DNA"/>
</dbReference>
<dbReference type="PROSITE" id="PS00136">
    <property type="entry name" value="SUBTILASE_ASP"/>
    <property type="match status" value="1"/>
</dbReference>
<dbReference type="Proteomes" id="UP000321306">
    <property type="component" value="Unassembled WGS sequence"/>
</dbReference>
<dbReference type="GO" id="GO:0006508">
    <property type="term" value="P:proteolysis"/>
    <property type="evidence" value="ECO:0007669"/>
    <property type="project" value="UniProtKB-KW"/>
</dbReference>
<dbReference type="AlphaFoldDB" id="A0A511N8X6"/>
<evidence type="ECO:0000256" key="5">
    <source>
        <dbReference type="PROSITE-ProRule" id="PRU01240"/>
    </source>
</evidence>
<dbReference type="PROSITE" id="PS00138">
    <property type="entry name" value="SUBTILASE_SER"/>
    <property type="match status" value="1"/>
</dbReference>
<feature type="active site" description="Charge relay system" evidence="5">
    <location>
        <position position="78"/>
    </location>
</feature>
<protein>
    <recommendedName>
        <fullName evidence="7">Peptidase S8/S53 domain-containing protein</fullName>
    </recommendedName>
</protein>
<dbReference type="PANTHER" id="PTHR43806">
    <property type="entry name" value="PEPTIDASE S8"/>
    <property type="match status" value="1"/>
</dbReference>
<keyword evidence="9" id="KW-1185">Reference proteome</keyword>
<feature type="active site" description="Charge relay system" evidence="5">
    <location>
        <position position="34"/>
    </location>
</feature>
<dbReference type="InterPro" id="IPR023827">
    <property type="entry name" value="Peptidase_S8_Asp-AS"/>
</dbReference>
<sequence length="291" mass="30703">MLPENSSAWNLLQLKEGHQKATALGKGVVVAVLDTGVDFEHVAWNSMAFVSPQLFHDYVDMDQYPKETGDPTQVGYGHGTGVTGVILQIAPQARILPLRVLDANGQGDTIHLASAIYAAVDGGANVINLSLGTNQRSTILETAIKYAQGKNVTIVASAGNDGVGTLLYPAAFSKDYKNVISVGSVSTALKKSTFSNYSPYLTLTGLGENISTTFPKDRKTTWSGTSFSAPEVSGAIALALSVNVNLTPDKILKHLSDTSTSYAAINSDQKNLLGSGLLNVNKFIDAVGKDL</sequence>
<dbReference type="PRINTS" id="PR00723">
    <property type="entry name" value="SUBTILISIN"/>
</dbReference>
<name>A0A511N8X6_DEIC1</name>
<dbReference type="InterPro" id="IPR050131">
    <property type="entry name" value="Peptidase_S8_subtilisin-like"/>
</dbReference>
<dbReference type="Gene3D" id="3.40.50.200">
    <property type="entry name" value="Peptidase S8/S53 domain"/>
    <property type="match status" value="1"/>
</dbReference>
<evidence type="ECO:0000259" key="7">
    <source>
        <dbReference type="Pfam" id="PF00082"/>
    </source>
</evidence>
<gene>
    <name evidence="8" type="ORF">DC3_46220</name>
</gene>
<evidence type="ECO:0000256" key="1">
    <source>
        <dbReference type="ARBA" id="ARBA00011073"/>
    </source>
</evidence>
<dbReference type="Pfam" id="PF00082">
    <property type="entry name" value="Peptidase_S8"/>
    <property type="match status" value="1"/>
</dbReference>
<evidence type="ECO:0000256" key="3">
    <source>
        <dbReference type="ARBA" id="ARBA00022801"/>
    </source>
</evidence>
<feature type="active site" description="Charge relay system" evidence="5">
    <location>
        <position position="226"/>
    </location>
</feature>
<keyword evidence="2 5" id="KW-0645">Protease</keyword>
<dbReference type="InterPro" id="IPR036852">
    <property type="entry name" value="Peptidase_S8/S53_dom_sf"/>
</dbReference>
<feature type="domain" description="Peptidase S8/S53" evidence="7">
    <location>
        <begin position="25"/>
        <end position="262"/>
    </location>
</feature>